<protein>
    <submittedName>
        <fullName evidence="1">Uncharacterized protein</fullName>
    </submittedName>
</protein>
<comment type="caution">
    <text evidence="1">The sequence shown here is derived from an EMBL/GenBank/DDBJ whole genome shotgun (WGS) entry which is preliminary data.</text>
</comment>
<gene>
    <name evidence="1" type="ORF">SCAR479_05031</name>
</gene>
<dbReference type="Proteomes" id="UP001465668">
    <property type="component" value="Unassembled WGS sequence"/>
</dbReference>
<sequence length="243" mass="27457">MSKDFFIQTVAGLEGLRNVELTKSSFEITPKSLDRRIVKLEKRTRIHSPPPMLEPTWESLEYRTRRINRLIFSRQQRFSVQEGFTDVQPEAVRATLLRLDSELWALFSEENGKEVDLSTATQFLCYIAGRHSLELTSQIKSLNHLYEFAIELCLRLEQPTGGGGGGPPPPPRHPGMLGVPQHRPKKACGCCACGCHKNTSVKKRRCSKISTILRWGWLKKLFGKKDTVDSGDTSDTDEDTLAD</sequence>
<name>A0ABR2Y5C9_9PEZI</name>
<accession>A0ABR2Y5C9</accession>
<evidence type="ECO:0000313" key="2">
    <source>
        <dbReference type="Proteomes" id="UP001465668"/>
    </source>
</evidence>
<reference evidence="1 2" key="1">
    <citation type="submission" date="2024-02" db="EMBL/GenBank/DDBJ databases">
        <title>First draft genome assembly of two strains of Seiridium cardinale.</title>
        <authorList>
            <person name="Emiliani G."/>
            <person name="Scali E."/>
        </authorList>
    </citation>
    <scope>NUCLEOTIDE SEQUENCE [LARGE SCALE GENOMIC DNA]</scope>
    <source>
        <strain evidence="1 2">BM-138-000479</strain>
    </source>
</reference>
<evidence type="ECO:0000313" key="1">
    <source>
        <dbReference type="EMBL" id="KAK9781210.1"/>
    </source>
</evidence>
<dbReference type="EMBL" id="JARVKM010000004">
    <property type="protein sequence ID" value="KAK9781210.1"/>
    <property type="molecule type" value="Genomic_DNA"/>
</dbReference>
<organism evidence="1 2">
    <name type="scientific">Seiridium cardinale</name>
    <dbReference type="NCBI Taxonomy" id="138064"/>
    <lineage>
        <taxon>Eukaryota</taxon>
        <taxon>Fungi</taxon>
        <taxon>Dikarya</taxon>
        <taxon>Ascomycota</taxon>
        <taxon>Pezizomycotina</taxon>
        <taxon>Sordariomycetes</taxon>
        <taxon>Xylariomycetidae</taxon>
        <taxon>Amphisphaeriales</taxon>
        <taxon>Sporocadaceae</taxon>
        <taxon>Seiridium</taxon>
    </lineage>
</organism>
<proteinExistence type="predicted"/>
<keyword evidence="2" id="KW-1185">Reference proteome</keyword>